<dbReference type="RefSeq" id="WP_127728420.1">
    <property type="nucleotide sequence ID" value="NZ_SACP01000006.1"/>
</dbReference>
<dbReference type="EMBL" id="SACP01000006">
    <property type="protein sequence ID" value="RVU19486.1"/>
    <property type="molecule type" value="Genomic_DNA"/>
</dbReference>
<dbReference type="InterPro" id="IPR022789">
    <property type="entry name" value="ParD"/>
</dbReference>
<name>A0A3S2VRZ3_9HYPH</name>
<reference evidence="2 3" key="1">
    <citation type="submission" date="2019-01" db="EMBL/GenBank/DDBJ databases">
        <authorList>
            <person name="Chen W.-M."/>
        </authorList>
    </citation>
    <scope>NUCLEOTIDE SEQUENCE [LARGE SCALE GENOMIC DNA]</scope>
    <source>
        <strain evidence="2 3">TER-1</strain>
    </source>
</reference>
<dbReference type="Gene3D" id="6.10.10.120">
    <property type="entry name" value="Antitoxin ParD1-like"/>
    <property type="match status" value="1"/>
</dbReference>
<comment type="caution">
    <text evidence="2">The sequence shown here is derived from an EMBL/GenBank/DDBJ whole genome shotgun (WGS) entry which is preliminary data.</text>
</comment>
<dbReference type="Proteomes" id="UP000286997">
    <property type="component" value="Unassembled WGS sequence"/>
</dbReference>
<proteinExistence type="predicted"/>
<dbReference type="AlphaFoldDB" id="A0A3S2VRZ3"/>
<protein>
    <submittedName>
        <fullName evidence="2">Uncharacterized protein</fullName>
    </submittedName>
</protein>
<sequence length="83" mass="8930">MSKSVVLDLPAEEILDGLMRTGRDRSEGDAVSDALRLLRAQEAEASRLRTAWREGGESGVHRPADAVPAGLRQRYAGPADCTP</sequence>
<dbReference type="OrthoDB" id="9815501at2"/>
<evidence type="ECO:0000313" key="3">
    <source>
        <dbReference type="Proteomes" id="UP000286997"/>
    </source>
</evidence>
<dbReference type="InterPro" id="IPR038296">
    <property type="entry name" value="ParD_sf"/>
</dbReference>
<evidence type="ECO:0000256" key="1">
    <source>
        <dbReference type="SAM" id="MobiDB-lite"/>
    </source>
</evidence>
<evidence type="ECO:0000313" key="2">
    <source>
        <dbReference type="EMBL" id="RVU19486.1"/>
    </source>
</evidence>
<accession>A0A3S2VRZ3</accession>
<dbReference type="Pfam" id="PF03693">
    <property type="entry name" value="ParD_antitoxin"/>
    <property type="match status" value="1"/>
</dbReference>
<organism evidence="2 3">
    <name type="scientific">Methylobacterium oryzihabitans</name>
    <dbReference type="NCBI Taxonomy" id="2499852"/>
    <lineage>
        <taxon>Bacteria</taxon>
        <taxon>Pseudomonadati</taxon>
        <taxon>Pseudomonadota</taxon>
        <taxon>Alphaproteobacteria</taxon>
        <taxon>Hyphomicrobiales</taxon>
        <taxon>Methylobacteriaceae</taxon>
        <taxon>Methylobacterium</taxon>
    </lineage>
</organism>
<feature type="compositionally biased region" description="Basic and acidic residues" evidence="1">
    <location>
        <begin position="51"/>
        <end position="64"/>
    </location>
</feature>
<feature type="region of interest" description="Disordered" evidence="1">
    <location>
        <begin position="51"/>
        <end position="83"/>
    </location>
</feature>
<keyword evidence="3" id="KW-1185">Reference proteome</keyword>
<gene>
    <name evidence="2" type="ORF">EOE48_08810</name>
</gene>